<keyword evidence="5" id="KW-1185">Reference proteome</keyword>
<dbReference type="GO" id="GO:0016491">
    <property type="term" value="F:oxidoreductase activity"/>
    <property type="evidence" value="ECO:0007669"/>
    <property type="project" value="UniProtKB-KW"/>
</dbReference>
<dbReference type="KEGG" id="mbry:B1812_07180"/>
<evidence type="ECO:0000256" key="2">
    <source>
        <dbReference type="ARBA" id="ARBA00023002"/>
    </source>
</evidence>
<proteinExistence type="inferred from homology"/>
<organism evidence="4 5">
    <name type="scientific">Methylocystis bryophila</name>
    <dbReference type="NCBI Taxonomy" id="655015"/>
    <lineage>
        <taxon>Bacteria</taxon>
        <taxon>Pseudomonadati</taxon>
        <taxon>Pseudomonadota</taxon>
        <taxon>Alphaproteobacteria</taxon>
        <taxon>Hyphomicrobiales</taxon>
        <taxon>Methylocystaceae</taxon>
        <taxon>Methylocystis</taxon>
    </lineage>
</organism>
<evidence type="ECO:0000256" key="3">
    <source>
        <dbReference type="RuleBase" id="RU000363"/>
    </source>
</evidence>
<keyword evidence="2" id="KW-0560">Oxidoreductase</keyword>
<evidence type="ECO:0000313" key="5">
    <source>
        <dbReference type="Proteomes" id="UP000193978"/>
    </source>
</evidence>
<protein>
    <submittedName>
        <fullName evidence="4">Short-chain dehydrogenase</fullName>
    </submittedName>
</protein>
<dbReference type="GO" id="GO:0016020">
    <property type="term" value="C:membrane"/>
    <property type="evidence" value="ECO:0007669"/>
    <property type="project" value="TreeGrafter"/>
</dbReference>
<name>A0A1W6MTG7_9HYPH</name>
<accession>A0A1W6MTG7</accession>
<dbReference type="PIRSF" id="PIRSF000126">
    <property type="entry name" value="11-beta-HSD1"/>
    <property type="match status" value="1"/>
</dbReference>
<dbReference type="PANTHER" id="PTHR44196:SF2">
    <property type="entry name" value="SHORT-CHAIN DEHYDROGENASE-RELATED"/>
    <property type="match status" value="1"/>
</dbReference>
<dbReference type="OrthoDB" id="9808814at2"/>
<dbReference type="AlphaFoldDB" id="A0A1W6MTG7"/>
<dbReference type="Proteomes" id="UP000193978">
    <property type="component" value="Chromosome"/>
</dbReference>
<dbReference type="EMBL" id="CP019948">
    <property type="protein sequence ID" value="ARN80894.1"/>
    <property type="molecule type" value="Genomic_DNA"/>
</dbReference>
<dbReference type="InterPro" id="IPR036291">
    <property type="entry name" value="NAD(P)-bd_dom_sf"/>
</dbReference>
<dbReference type="SUPFAM" id="SSF51735">
    <property type="entry name" value="NAD(P)-binding Rossmann-fold domains"/>
    <property type="match status" value="1"/>
</dbReference>
<sequence length="268" mass="27852">MTTADGKQRGVAIVTGASDGIGAELARVFAARGHDLALVARRADRLEALADEIVAQGAERRPLVIALDLCAAGAIEALAKALDEAGARAEILVNNAGFGLVGSVEKLDPAEQLAIIDLNVRALTALTLRFLPSIVACQGAILNVASIAAFMPGPSFAIYYATKAYVLSFSEALTQELSAGGVKVSCLCPGPVETGFQARSGFELKGKLGAARLALVSPAEVARQGYEGLMAGRRVVVPGLMNQIIVLVARFVPRGWLMTLTAAALDKR</sequence>
<reference evidence="4 5" key="1">
    <citation type="submission" date="2017-02" db="EMBL/GenBank/DDBJ databases">
        <authorList>
            <person name="Peterson S.W."/>
        </authorList>
    </citation>
    <scope>NUCLEOTIDE SEQUENCE [LARGE SCALE GENOMIC DNA]</scope>
    <source>
        <strain evidence="4 5">S285</strain>
    </source>
</reference>
<dbReference type="Gene3D" id="3.40.50.720">
    <property type="entry name" value="NAD(P)-binding Rossmann-like Domain"/>
    <property type="match status" value="1"/>
</dbReference>
<dbReference type="PRINTS" id="PR00080">
    <property type="entry name" value="SDRFAMILY"/>
</dbReference>
<gene>
    <name evidence="4" type="ORF">B1812_07180</name>
</gene>
<evidence type="ECO:0000313" key="4">
    <source>
        <dbReference type="EMBL" id="ARN80894.1"/>
    </source>
</evidence>
<dbReference type="InterPro" id="IPR002347">
    <property type="entry name" value="SDR_fam"/>
</dbReference>
<dbReference type="STRING" id="655015.B1812_07180"/>
<evidence type="ECO:0000256" key="1">
    <source>
        <dbReference type="ARBA" id="ARBA00006484"/>
    </source>
</evidence>
<dbReference type="PRINTS" id="PR00081">
    <property type="entry name" value="GDHRDH"/>
</dbReference>
<dbReference type="PANTHER" id="PTHR44196">
    <property type="entry name" value="DEHYDROGENASE/REDUCTASE SDR FAMILY MEMBER 7B"/>
    <property type="match status" value="1"/>
</dbReference>
<dbReference type="RefSeq" id="WP_085770982.1">
    <property type="nucleotide sequence ID" value="NZ_AP027149.1"/>
</dbReference>
<dbReference type="Pfam" id="PF00106">
    <property type="entry name" value="adh_short"/>
    <property type="match status" value="1"/>
</dbReference>
<comment type="similarity">
    <text evidence="1 3">Belongs to the short-chain dehydrogenases/reductases (SDR) family.</text>
</comment>